<comment type="caution">
    <text evidence="1">The sequence shown here is derived from an EMBL/GenBank/DDBJ whole genome shotgun (WGS) entry which is preliminary data.</text>
</comment>
<dbReference type="EMBL" id="QRAP01000007">
    <property type="protein sequence ID" value="RDK89482.1"/>
    <property type="molecule type" value="Genomic_DNA"/>
</dbReference>
<name>A0A370QMB4_9GAMM</name>
<protein>
    <submittedName>
        <fullName evidence="1">Uncharacterized protein</fullName>
    </submittedName>
</protein>
<dbReference type="AlphaFoldDB" id="A0A370QMB4"/>
<reference evidence="1 2" key="1">
    <citation type="submission" date="2018-07" db="EMBL/GenBank/DDBJ databases">
        <title>Genomic Encyclopedia of Type Strains, Phase IV (KMG-IV): sequencing the most valuable type-strain genomes for metagenomic binning, comparative biology and taxonomic classification.</title>
        <authorList>
            <person name="Goeker M."/>
        </authorList>
    </citation>
    <scope>NUCLEOTIDE SEQUENCE [LARGE SCALE GENOMIC DNA]</scope>
    <source>
        <strain evidence="1 2">DSM 103736</strain>
    </source>
</reference>
<dbReference type="Proteomes" id="UP000254848">
    <property type="component" value="Unassembled WGS sequence"/>
</dbReference>
<evidence type="ECO:0000313" key="2">
    <source>
        <dbReference type="Proteomes" id="UP000254848"/>
    </source>
</evidence>
<keyword evidence="2" id="KW-1185">Reference proteome</keyword>
<gene>
    <name evidence="1" type="ORF">C8D90_107133</name>
</gene>
<dbReference type="RefSeq" id="WP_115459358.1">
    <property type="nucleotide sequence ID" value="NZ_QRAP01000007.1"/>
</dbReference>
<evidence type="ECO:0000313" key="1">
    <source>
        <dbReference type="EMBL" id="RDK89482.1"/>
    </source>
</evidence>
<accession>A0A370QMB4</accession>
<organism evidence="1 2">
    <name type="scientific">Enterobacillus tribolii</name>
    <dbReference type="NCBI Taxonomy" id="1487935"/>
    <lineage>
        <taxon>Bacteria</taxon>
        <taxon>Pseudomonadati</taxon>
        <taxon>Pseudomonadota</taxon>
        <taxon>Gammaproteobacteria</taxon>
        <taxon>Enterobacterales</taxon>
        <taxon>Hafniaceae</taxon>
        <taxon>Enterobacillus</taxon>
    </lineage>
</organism>
<proteinExistence type="predicted"/>
<sequence>MRGNDVSALFNKLKDAYELKLDELKKDGKISTKKYQEDVQRFCEEREKEYDGVEYFLAESTQLLKSESASVWVDAVLQGRFDKYLYISLCYYHLAFLVSGRERIIDACNYIQDAMYFYGKWHGSREHKEWAENEEKKEKDRLDNAKESMNEKYVPIKVEIIRLLHSKMPLDKWASVPKAIEGIRRELVLFLENEPQNKASNLDCNNLERTIKGWVKKDSILEFAFSEAVLKKIKRP</sequence>
<dbReference type="OrthoDB" id="6630348at2"/>